<evidence type="ECO:0000313" key="2">
    <source>
        <dbReference type="EMBL" id="GHD00598.1"/>
    </source>
</evidence>
<keyword evidence="1" id="KW-0560">Oxidoreductase</keyword>
<organism evidence="2 3">
    <name type="scientific">Pseudorhodoferax aquiterrae</name>
    <dbReference type="NCBI Taxonomy" id="747304"/>
    <lineage>
        <taxon>Bacteria</taxon>
        <taxon>Pseudomonadati</taxon>
        <taxon>Pseudomonadota</taxon>
        <taxon>Betaproteobacteria</taxon>
        <taxon>Burkholderiales</taxon>
        <taxon>Comamonadaceae</taxon>
    </lineage>
</organism>
<dbReference type="InterPro" id="IPR024000">
    <property type="entry name" value="CHP04046_FMN-dependent"/>
</dbReference>
<comment type="caution">
    <text evidence="2">The sequence shown here is derived from an EMBL/GenBank/DDBJ whole genome shotgun (WGS) entry which is preliminary data.</text>
</comment>
<dbReference type="Proteomes" id="UP000626210">
    <property type="component" value="Unassembled WGS sequence"/>
</dbReference>
<proteinExistence type="predicted"/>
<evidence type="ECO:0000313" key="3">
    <source>
        <dbReference type="Proteomes" id="UP000626210"/>
    </source>
</evidence>
<accession>A0ABQ3GBE7</accession>
<dbReference type="PANTHER" id="PTHR43539:SF78">
    <property type="entry name" value="FLAVIN-CONTAINING MONOOXYGENASE"/>
    <property type="match status" value="1"/>
</dbReference>
<dbReference type="Pfam" id="PF13738">
    <property type="entry name" value="Pyr_redox_3"/>
    <property type="match status" value="1"/>
</dbReference>
<dbReference type="InterPro" id="IPR036188">
    <property type="entry name" value="FAD/NAD-bd_sf"/>
</dbReference>
<dbReference type="EMBL" id="BMYK01000032">
    <property type="protein sequence ID" value="GHD00598.1"/>
    <property type="molecule type" value="Genomic_DNA"/>
</dbReference>
<dbReference type="Gene3D" id="3.50.50.60">
    <property type="entry name" value="FAD/NAD(P)-binding domain"/>
    <property type="match status" value="2"/>
</dbReference>
<dbReference type="PRINTS" id="PR00411">
    <property type="entry name" value="PNDRDTASEI"/>
</dbReference>
<dbReference type="NCBIfam" id="TIGR04046">
    <property type="entry name" value="MSMEG_0569_nitr"/>
    <property type="match status" value="1"/>
</dbReference>
<keyword evidence="3" id="KW-1185">Reference proteome</keyword>
<protein>
    <submittedName>
        <fullName evidence="2">FAD-dependent oxidoreductase</fullName>
    </submittedName>
</protein>
<reference evidence="3" key="1">
    <citation type="journal article" date="2019" name="Int. J. Syst. Evol. Microbiol.">
        <title>The Global Catalogue of Microorganisms (GCM) 10K type strain sequencing project: providing services to taxonomists for standard genome sequencing and annotation.</title>
        <authorList>
            <consortium name="The Broad Institute Genomics Platform"/>
            <consortium name="The Broad Institute Genome Sequencing Center for Infectious Disease"/>
            <person name="Wu L."/>
            <person name="Ma J."/>
        </authorList>
    </citation>
    <scope>NUCLEOTIDE SEQUENCE [LARGE SCALE GENOMIC DNA]</scope>
    <source>
        <strain evidence="3">KCTC 23314</strain>
    </source>
</reference>
<name>A0ABQ3GBE7_9BURK</name>
<dbReference type="InterPro" id="IPR050982">
    <property type="entry name" value="Auxin_biosynth/cation_transpt"/>
</dbReference>
<dbReference type="SUPFAM" id="SSF51905">
    <property type="entry name" value="FAD/NAD(P)-binding domain"/>
    <property type="match status" value="2"/>
</dbReference>
<dbReference type="PANTHER" id="PTHR43539">
    <property type="entry name" value="FLAVIN-BINDING MONOOXYGENASE-LIKE PROTEIN (AFU_ORTHOLOGUE AFUA_4G09220)"/>
    <property type="match status" value="1"/>
</dbReference>
<sequence length="444" mass="48212">MTAYRRTAMSTSTIPQHEVVIVGGGQAGLSLSHYLQAQGLDHVVFEKHRALHSWSTQRWDNFCLVTPNWQCALPGHPYAGDDPHGFMKKEQIVQYLAAFRKSVDAPLREGVAVQQIRPAPGGFVVRSSAGECFAGQVVVASGGYHTPIVPRLAERLPPSIRQIHSADYRNADQLPPGKVLVVGSGQSGAQIAEDLHLAGRQVVLAVGDAPRCARFYRGRDVVDWLADMGYYDMPVTQHPLREGVRDNTNHYVTGRDGGRDIDLRRFALEGMDLFGVLEGLQADGDTLRFAPRLAEVLDRADATYNGINASIDKYIAERGIDAPAGAPYVPVWQPAAERATLSLAASGITSVVWCIGFAPDFGWLDAPVFNGRGHPVHTRGVTAVPGLYFLGLPWLHTWGSGRFSGVARDAEYLAERIAQRHASLGAGEPLRARPAHVQLQAALA</sequence>
<evidence type="ECO:0000256" key="1">
    <source>
        <dbReference type="ARBA" id="ARBA00023002"/>
    </source>
</evidence>
<gene>
    <name evidence="2" type="ORF">GCM10007320_58190</name>
</gene>